<evidence type="ECO:0000256" key="1">
    <source>
        <dbReference type="ARBA" id="ARBA00022679"/>
    </source>
</evidence>
<dbReference type="InterPro" id="IPR050832">
    <property type="entry name" value="Bact_Acetyltransf"/>
</dbReference>
<reference evidence="5" key="2">
    <citation type="journal article" date="2021" name="Microbiome">
        <title>Successional dynamics and alternative stable states in a saline activated sludge microbial community over 9 years.</title>
        <authorList>
            <person name="Wang Y."/>
            <person name="Ye J."/>
            <person name="Ju F."/>
            <person name="Liu L."/>
            <person name="Boyd J.A."/>
            <person name="Deng Y."/>
            <person name="Parks D.H."/>
            <person name="Jiang X."/>
            <person name="Yin X."/>
            <person name="Woodcroft B.J."/>
            <person name="Tyson G.W."/>
            <person name="Hugenholtz P."/>
            <person name="Polz M.F."/>
            <person name="Zhang T."/>
        </authorList>
    </citation>
    <scope>NUCLEOTIDE SEQUENCE</scope>
    <source>
        <strain evidence="5">HKST-UBA02</strain>
    </source>
</reference>
<evidence type="ECO:0000313" key="6">
    <source>
        <dbReference type="Proteomes" id="UP000739538"/>
    </source>
</evidence>
<keyword evidence="1" id="KW-0808">Transferase</keyword>
<reference evidence="5" key="1">
    <citation type="submission" date="2020-04" db="EMBL/GenBank/DDBJ databases">
        <authorList>
            <person name="Zhang T."/>
        </authorList>
    </citation>
    <scope>NUCLEOTIDE SEQUENCE</scope>
    <source>
        <strain evidence="5">HKST-UBA02</strain>
    </source>
</reference>
<proteinExistence type="predicted"/>
<sequence>MSRLLDAHEVASAANAGAQVGDGAKASGGAKVGAGARVSADVQTEAGNAALRRKFLGRISDPQVAPFVAELAEERIVGTLTVKRLDFPGCTPSRAGLVSQVWIDPEFRRLGITRRLLRGSFDFLRSQDLDLVLLNFAAGNQEAERTWTSLGFQPMESVSVRVKCVHSDSASIPDPVRFATPSPLPSPSPSTSPSLLPLPLPFPLASPSDDVSIRPARGEDLEAVVGLYENWSDHCRLVAPLVPSPTEETIRARVERVRREMERRDQFLLVAAESTGAIVGFASARVDTDGEEPANRTLVANPVWVEPAFRRRRVGRALFGALESLCEGLGVERVEWAGFGDRSGDATRGALGFRPYHVFAYTTLSELGDHLEARVAQ</sequence>
<feature type="compositionally biased region" description="Pro residues" evidence="3">
    <location>
        <begin position="182"/>
        <end position="195"/>
    </location>
</feature>
<feature type="domain" description="N-acetyltransferase" evidence="4">
    <location>
        <begin position="211"/>
        <end position="374"/>
    </location>
</feature>
<feature type="region of interest" description="Disordered" evidence="3">
    <location>
        <begin position="175"/>
        <end position="195"/>
    </location>
</feature>
<keyword evidence="2" id="KW-0012">Acyltransferase</keyword>
<protein>
    <submittedName>
        <fullName evidence="5">GNAT family N-acetyltransferase</fullName>
    </submittedName>
</protein>
<dbReference type="CDD" id="cd04301">
    <property type="entry name" value="NAT_SF"/>
    <property type="match status" value="2"/>
</dbReference>
<gene>
    <name evidence="5" type="ORF">KDA27_27325</name>
</gene>
<evidence type="ECO:0000259" key="4">
    <source>
        <dbReference type="PROSITE" id="PS51186"/>
    </source>
</evidence>
<organism evidence="5 6">
    <name type="scientific">Eiseniibacteriota bacterium</name>
    <dbReference type="NCBI Taxonomy" id="2212470"/>
    <lineage>
        <taxon>Bacteria</taxon>
        <taxon>Candidatus Eiseniibacteriota</taxon>
    </lineage>
</organism>
<comment type="caution">
    <text evidence="5">The sequence shown here is derived from an EMBL/GenBank/DDBJ whole genome shotgun (WGS) entry which is preliminary data.</text>
</comment>
<dbReference type="PROSITE" id="PS51186">
    <property type="entry name" value="GNAT"/>
    <property type="match status" value="2"/>
</dbReference>
<dbReference type="EMBL" id="JAGQHS010000381">
    <property type="protein sequence ID" value="MCA9759537.1"/>
    <property type="molecule type" value="Genomic_DNA"/>
</dbReference>
<dbReference type="SUPFAM" id="SSF55729">
    <property type="entry name" value="Acyl-CoA N-acyltransferases (Nat)"/>
    <property type="match status" value="2"/>
</dbReference>
<dbReference type="InterPro" id="IPR000182">
    <property type="entry name" value="GNAT_dom"/>
</dbReference>
<feature type="domain" description="N-acetyltransferase" evidence="4">
    <location>
        <begin position="30"/>
        <end position="175"/>
    </location>
</feature>
<evidence type="ECO:0000256" key="3">
    <source>
        <dbReference type="SAM" id="MobiDB-lite"/>
    </source>
</evidence>
<evidence type="ECO:0000256" key="2">
    <source>
        <dbReference type="ARBA" id="ARBA00023315"/>
    </source>
</evidence>
<dbReference type="Gene3D" id="3.40.630.30">
    <property type="match status" value="2"/>
</dbReference>
<dbReference type="Proteomes" id="UP000739538">
    <property type="component" value="Unassembled WGS sequence"/>
</dbReference>
<dbReference type="Pfam" id="PF00583">
    <property type="entry name" value="Acetyltransf_1"/>
    <property type="match status" value="2"/>
</dbReference>
<evidence type="ECO:0000313" key="5">
    <source>
        <dbReference type="EMBL" id="MCA9759537.1"/>
    </source>
</evidence>
<accession>A0A956NIX3</accession>
<dbReference type="GO" id="GO:0016747">
    <property type="term" value="F:acyltransferase activity, transferring groups other than amino-acyl groups"/>
    <property type="evidence" value="ECO:0007669"/>
    <property type="project" value="InterPro"/>
</dbReference>
<dbReference type="InterPro" id="IPR016181">
    <property type="entry name" value="Acyl_CoA_acyltransferase"/>
</dbReference>
<dbReference type="PANTHER" id="PTHR43877">
    <property type="entry name" value="AMINOALKYLPHOSPHONATE N-ACETYLTRANSFERASE-RELATED-RELATED"/>
    <property type="match status" value="1"/>
</dbReference>
<dbReference type="AlphaFoldDB" id="A0A956NIX3"/>
<dbReference type="PANTHER" id="PTHR43877:SF1">
    <property type="entry name" value="ACETYLTRANSFERASE"/>
    <property type="match status" value="1"/>
</dbReference>
<name>A0A956NIX3_UNCEI</name>